<name>A0A5N5H6L0_9ROSA</name>
<dbReference type="EMBL" id="SMOL01000256">
    <property type="protein sequence ID" value="KAB2621020.1"/>
    <property type="molecule type" value="Genomic_DNA"/>
</dbReference>
<sequence>MVGEQVVVFYEIPFRNANCNVKYTNHFSNQPVVLGRIVQYPFFKNLSLEVVYTRLVRMFYANLQINVEGTTLFLRVNGVDIVVNPYYNIYENLDGNIMVYFVGPIQVHHNKILHFGKSKQTLGFERPEEMLG</sequence>
<keyword evidence="2" id="KW-1185">Reference proteome</keyword>
<gene>
    <name evidence="1" type="ORF">D8674_040148</name>
</gene>
<dbReference type="OrthoDB" id="848707at2759"/>
<comment type="caution">
    <text evidence="1">The sequence shown here is derived from an EMBL/GenBank/DDBJ whole genome shotgun (WGS) entry which is preliminary data.</text>
</comment>
<protein>
    <submittedName>
        <fullName evidence="1">Uncharacterized protein</fullName>
    </submittedName>
</protein>
<accession>A0A5N5H6L0</accession>
<evidence type="ECO:0000313" key="1">
    <source>
        <dbReference type="EMBL" id="KAB2621020.1"/>
    </source>
</evidence>
<reference evidence="1 2" key="1">
    <citation type="submission" date="2019-09" db="EMBL/GenBank/DDBJ databases">
        <authorList>
            <person name="Ou C."/>
        </authorList>
    </citation>
    <scope>NUCLEOTIDE SEQUENCE [LARGE SCALE GENOMIC DNA]</scope>
    <source>
        <strain evidence="1">S2</strain>
        <tissue evidence="1">Leaf</tissue>
    </source>
</reference>
<dbReference type="Proteomes" id="UP000327157">
    <property type="component" value="Unassembled WGS sequence"/>
</dbReference>
<proteinExistence type="predicted"/>
<organism evidence="1 2">
    <name type="scientific">Pyrus ussuriensis x Pyrus communis</name>
    <dbReference type="NCBI Taxonomy" id="2448454"/>
    <lineage>
        <taxon>Eukaryota</taxon>
        <taxon>Viridiplantae</taxon>
        <taxon>Streptophyta</taxon>
        <taxon>Embryophyta</taxon>
        <taxon>Tracheophyta</taxon>
        <taxon>Spermatophyta</taxon>
        <taxon>Magnoliopsida</taxon>
        <taxon>eudicotyledons</taxon>
        <taxon>Gunneridae</taxon>
        <taxon>Pentapetalae</taxon>
        <taxon>rosids</taxon>
        <taxon>fabids</taxon>
        <taxon>Rosales</taxon>
        <taxon>Rosaceae</taxon>
        <taxon>Amygdaloideae</taxon>
        <taxon>Maleae</taxon>
        <taxon>Pyrus</taxon>
    </lineage>
</organism>
<dbReference type="AlphaFoldDB" id="A0A5N5H6L0"/>
<reference evidence="1 2" key="2">
    <citation type="submission" date="2019-11" db="EMBL/GenBank/DDBJ databases">
        <title>A de novo genome assembly of a pear dwarfing rootstock.</title>
        <authorList>
            <person name="Wang F."/>
            <person name="Wang J."/>
            <person name="Li S."/>
            <person name="Zhang Y."/>
            <person name="Fang M."/>
            <person name="Ma L."/>
            <person name="Zhao Y."/>
            <person name="Jiang S."/>
        </authorList>
    </citation>
    <scope>NUCLEOTIDE SEQUENCE [LARGE SCALE GENOMIC DNA]</scope>
    <source>
        <strain evidence="1">S2</strain>
        <tissue evidence="1">Leaf</tissue>
    </source>
</reference>
<evidence type="ECO:0000313" key="2">
    <source>
        <dbReference type="Proteomes" id="UP000327157"/>
    </source>
</evidence>